<evidence type="ECO:0000313" key="2">
    <source>
        <dbReference type="EMBL" id="KAJ7198826.1"/>
    </source>
</evidence>
<proteinExistence type="predicted"/>
<protein>
    <submittedName>
        <fullName evidence="2">Uncharacterized protein</fullName>
    </submittedName>
</protein>
<dbReference type="Proteomes" id="UP001219525">
    <property type="component" value="Unassembled WGS sequence"/>
</dbReference>
<accession>A0AAD6Y339</accession>
<evidence type="ECO:0000313" key="3">
    <source>
        <dbReference type="Proteomes" id="UP001219525"/>
    </source>
</evidence>
<dbReference type="EMBL" id="JARJCW010000071">
    <property type="protein sequence ID" value="KAJ7198826.1"/>
    <property type="molecule type" value="Genomic_DNA"/>
</dbReference>
<comment type="caution">
    <text evidence="2">The sequence shown here is derived from an EMBL/GenBank/DDBJ whole genome shotgun (WGS) entry which is preliminary data.</text>
</comment>
<feature type="compositionally biased region" description="Basic and acidic residues" evidence="1">
    <location>
        <begin position="279"/>
        <end position="290"/>
    </location>
</feature>
<feature type="compositionally biased region" description="Pro residues" evidence="1">
    <location>
        <begin position="303"/>
        <end position="314"/>
    </location>
</feature>
<organism evidence="2 3">
    <name type="scientific">Mycena pura</name>
    <dbReference type="NCBI Taxonomy" id="153505"/>
    <lineage>
        <taxon>Eukaryota</taxon>
        <taxon>Fungi</taxon>
        <taxon>Dikarya</taxon>
        <taxon>Basidiomycota</taxon>
        <taxon>Agaricomycotina</taxon>
        <taxon>Agaricomycetes</taxon>
        <taxon>Agaricomycetidae</taxon>
        <taxon>Agaricales</taxon>
        <taxon>Marasmiineae</taxon>
        <taxon>Mycenaceae</taxon>
        <taxon>Mycena</taxon>
    </lineage>
</organism>
<name>A0AAD6Y339_9AGAR</name>
<feature type="compositionally biased region" description="Polar residues" evidence="1">
    <location>
        <begin position="189"/>
        <end position="208"/>
    </location>
</feature>
<evidence type="ECO:0000256" key="1">
    <source>
        <dbReference type="SAM" id="MobiDB-lite"/>
    </source>
</evidence>
<reference evidence="2" key="1">
    <citation type="submission" date="2023-03" db="EMBL/GenBank/DDBJ databases">
        <title>Massive genome expansion in bonnet fungi (Mycena s.s.) driven by repeated elements and novel gene families across ecological guilds.</title>
        <authorList>
            <consortium name="Lawrence Berkeley National Laboratory"/>
            <person name="Harder C.B."/>
            <person name="Miyauchi S."/>
            <person name="Viragh M."/>
            <person name="Kuo A."/>
            <person name="Thoen E."/>
            <person name="Andreopoulos B."/>
            <person name="Lu D."/>
            <person name="Skrede I."/>
            <person name="Drula E."/>
            <person name="Henrissat B."/>
            <person name="Morin E."/>
            <person name="Kohler A."/>
            <person name="Barry K."/>
            <person name="LaButti K."/>
            <person name="Morin E."/>
            <person name="Salamov A."/>
            <person name="Lipzen A."/>
            <person name="Mereny Z."/>
            <person name="Hegedus B."/>
            <person name="Baldrian P."/>
            <person name="Stursova M."/>
            <person name="Weitz H."/>
            <person name="Taylor A."/>
            <person name="Grigoriev I.V."/>
            <person name="Nagy L.G."/>
            <person name="Martin F."/>
            <person name="Kauserud H."/>
        </authorList>
    </citation>
    <scope>NUCLEOTIDE SEQUENCE</scope>
    <source>
        <strain evidence="2">9144</strain>
    </source>
</reference>
<dbReference type="CDD" id="cd06503">
    <property type="entry name" value="ATP-synt_Fo_b"/>
    <property type="match status" value="1"/>
</dbReference>
<feature type="compositionally biased region" description="Pro residues" evidence="1">
    <location>
        <begin position="237"/>
        <end position="246"/>
    </location>
</feature>
<gene>
    <name evidence="2" type="ORF">GGX14DRAFT_180677</name>
</gene>
<sequence length="451" mass="51299">MLSFRRTFSANPEALTPGHPYSLDNSKKSCQVPFIEFRGTGRPSSTFGYPGDVYIDLTHGSYALYWRDRHGRSPGQWRKWTALLLDQVPLYKYLISHPWAHDPQTSDLYLWVDPTGVTWTSRAEICASRVLMIQKNIATITPGERNPDVEALVAEILVKMIDAQDRRTLPPILDKGDSYPGASPPYPGHSTSGPGQRAHSGSHSSPLQYTPPGAYRHRESPPHSPHFSPKRRNTAPSPSPPPPPHLAPIRHPERYSPTHYTRPPPQRASPRLSYSGHRPPPDSDSYHRQVEAGPSNPRRRESPPPPPPPPPPNSHPGATEQEMRESFAWAEMQRAQYAEAHFKRELRQKNRELSKFKKKDKDIISMSFMYQKKEQELLAALASAEQRSSEELEKQREAMRAAKRQVEEAEEQTRNAVRELRQLEEALAEARKEIQRLKSCKLCKARCMSAY</sequence>
<feature type="region of interest" description="Disordered" evidence="1">
    <location>
        <begin position="168"/>
        <end position="331"/>
    </location>
</feature>
<keyword evidence="3" id="KW-1185">Reference proteome</keyword>
<dbReference type="AlphaFoldDB" id="A0AAD6Y339"/>
<feature type="region of interest" description="Disordered" evidence="1">
    <location>
        <begin position="389"/>
        <end position="414"/>
    </location>
</feature>